<sequence length="702" mass="75037">MSDPFEESPWGDQVSLSNHNSSGASSLHNQDVAAGDGGRTAAFGADESEGLGLKTDGENAGKQDEEEGEEGEQHNSRVNELSSGNEHGIGSSSSGATTSAMAAAGLLDDGAEDDHQPLSSSKSKFASSSSTPSAVSDIRTPERHHGKTRVTPRRLATRSRKITQPVFTEEASNDPLGPLGPLGPSNGDDSESTSSNNGGSKGGAPDSGAGSRIGRTGNSGDLDDSNDTDGASMISSRLASTSLSPTKDRSVAGGFAGAGAGISGGQQGESDIGAGSGPGSASLFQDVPLNYPSSETDNSSSHAVVGGAVNAGSGSSGASPEFQITVGDPIKVGDITSAHTVYTVHCKTTSPNFSKSETAVTRRYRDFRWVFHALEHNNPGVIIPPPPDKQAVGRFNEDFVEQRRAALENMLKKMAAHPILKNDPDLRLFLESEAFSNDIKNRVMSSDEVDAATSIATSTGGGFMGTLGGAFSFSAKFVETSQWFIDKKEYLDSLESQLKSLAKALDLVVSQRRELSDSTGEFALVLEALADVEISKSLSQLLVAFSESQTRIQDLYSRQCLQDILSLSTTIDEYLRLISSVRTVFLQRQKAYFAVQSAEQELGKKQTHLEKLLRQGKTLQDKISALEQEVDAQEKKVLNQRVAFDDMSKRIVVEFDRLEHERIHDFRNSVELFLENAVESQKEAIEVWETFYQRSFVATASS</sequence>
<dbReference type="InterPro" id="IPR015404">
    <property type="entry name" value="Vps5_C"/>
</dbReference>
<gene>
    <name evidence="14" type="primary">VPS5</name>
    <name evidence="14" type="ORF">AWJ20_4291</name>
</gene>
<dbReference type="InterPro" id="IPR001683">
    <property type="entry name" value="PX_dom"/>
</dbReference>
<dbReference type="Pfam" id="PF00787">
    <property type="entry name" value="PX"/>
    <property type="match status" value="1"/>
</dbReference>
<feature type="region of interest" description="Disordered" evidence="12">
    <location>
        <begin position="262"/>
        <end position="303"/>
    </location>
</feature>
<keyword evidence="10" id="KW-0472">Membrane</keyword>
<name>A0A167CBU5_9ASCO</name>
<feature type="compositionally biased region" description="Low complexity" evidence="12">
    <location>
        <begin position="90"/>
        <end position="108"/>
    </location>
</feature>
<feature type="compositionally biased region" description="Low complexity" evidence="12">
    <location>
        <begin position="119"/>
        <end position="136"/>
    </location>
</feature>
<dbReference type="SUPFAM" id="SSF64268">
    <property type="entry name" value="PX domain"/>
    <property type="match status" value="1"/>
</dbReference>
<dbReference type="GO" id="GO:0005794">
    <property type="term" value="C:Golgi apparatus"/>
    <property type="evidence" value="ECO:0007669"/>
    <property type="project" value="UniProtKB-SubCell"/>
</dbReference>
<dbReference type="GO" id="GO:0005829">
    <property type="term" value="C:cytosol"/>
    <property type="evidence" value="ECO:0007669"/>
    <property type="project" value="GOC"/>
</dbReference>
<dbReference type="Gene3D" id="1.20.1270.60">
    <property type="entry name" value="Arfaptin homology (AH) domain/BAR domain"/>
    <property type="match status" value="1"/>
</dbReference>
<evidence type="ECO:0000256" key="12">
    <source>
        <dbReference type="SAM" id="MobiDB-lite"/>
    </source>
</evidence>
<evidence type="ECO:0000313" key="15">
    <source>
        <dbReference type="Proteomes" id="UP000189580"/>
    </source>
</evidence>
<evidence type="ECO:0000256" key="5">
    <source>
        <dbReference type="ARBA" id="ARBA00022448"/>
    </source>
</evidence>
<evidence type="ECO:0000259" key="13">
    <source>
        <dbReference type="PROSITE" id="PS50195"/>
    </source>
</evidence>
<evidence type="ECO:0000256" key="6">
    <source>
        <dbReference type="ARBA" id="ARBA00022490"/>
    </source>
</evidence>
<evidence type="ECO:0000313" key="14">
    <source>
        <dbReference type="EMBL" id="ANB11479.1"/>
    </source>
</evidence>
<dbReference type="EMBL" id="CP014500">
    <property type="protein sequence ID" value="ANB11479.1"/>
    <property type="molecule type" value="Genomic_DNA"/>
</dbReference>
<dbReference type="KEGG" id="slb:AWJ20_4291"/>
<dbReference type="SMART" id="SM00312">
    <property type="entry name" value="PX"/>
    <property type="match status" value="1"/>
</dbReference>
<evidence type="ECO:0000256" key="11">
    <source>
        <dbReference type="SAM" id="Coils"/>
    </source>
</evidence>
<keyword evidence="15" id="KW-1185">Reference proteome</keyword>
<dbReference type="GO" id="GO:0045053">
    <property type="term" value="P:protein retention in Golgi apparatus"/>
    <property type="evidence" value="ECO:0007669"/>
    <property type="project" value="TreeGrafter"/>
</dbReference>
<dbReference type="GO" id="GO:0030904">
    <property type="term" value="C:retromer complex"/>
    <property type="evidence" value="ECO:0007669"/>
    <property type="project" value="UniProtKB-ARBA"/>
</dbReference>
<dbReference type="OrthoDB" id="271164at2759"/>
<evidence type="ECO:0000256" key="4">
    <source>
        <dbReference type="ARBA" id="ARBA00010883"/>
    </source>
</evidence>
<dbReference type="FunFam" id="1.20.1270.60:FF:000022">
    <property type="entry name" value="Sorting nexin 3 protein"/>
    <property type="match status" value="1"/>
</dbReference>
<feature type="compositionally biased region" description="Low complexity" evidence="12">
    <location>
        <begin position="15"/>
        <end position="29"/>
    </location>
</feature>
<keyword evidence="8" id="KW-0653">Protein transport</keyword>
<dbReference type="GO" id="GO:0035091">
    <property type="term" value="F:phosphatidylinositol binding"/>
    <property type="evidence" value="ECO:0007669"/>
    <property type="project" value="InterPro"/>
</dbReference>
<dbReference type="Pfam" id="PF09325">
    <property type="entry name" value="Vps5"/>
    <property type="match status" value="1"/>
</dbReference>
<dbReference type="RefSeq" id="XP_018733956.1">
    <property type="nucleotide sequence ID" value="XM_018881358.1"/>
</dbReference>
<dbReference type="PANTHER" id="PTHR10555:SF170">
    <property type="entry name" value="FI18122P1"/>
    <property type="match status" value="1"/>
</dbReference>
<comment type="similarity">
    <text evidence="4">Belongs to the sorting nexin family.</text>
</comment>
<evidence type="ECO:0000256" key="1">
    <source>
        <dbReference type="ARBA" id="ARBA00004287"/>
    </source>
</evidence>
<keyword evidence="7" id="KW-0597">Phosphoprotein</keyword>
<dbReference type="CDD" id="cd07627">
    <property type="entry name" value="BAR_Vps5p"/>
    <property type="match status" value="1"/>
</dbReference>
<dbReference type="InterPro" id="IPR035803">
    <property type="entry name" value="BAR_Vps5"/>
</dbReference>
<feature type="compositionally biased region" description="Basic residues" evidence="12">
    <location>
        <begin position="142"/>
        <end position="161"/>
    </location>
</feature>
<organism evidence="14 15">
    <name type="scientific">Sugiyamaella lignohabitans</name>
    <dbReference type="NCBI Taxonomy" id="796027"/>
    <lineage>
        <taxon>Eukaryota</taxon>
        <taxon>Fungi</taxon>
        <taxon>Dikarya</taxon>
        <taxon>Ascomycota</taxon>
        <taxon>Saccharomycotina</taxon>
        <taxon>Dipodascomycetes</taxon>
        <taxon>Dipodascales</taxon>
        <taxon>Trichomonascaceae</taxon>
        <taxon>Sugiyamaella</taxon>
    </lineage>
</organism>
<dbReference type="FunFam" id="3.30.1520.10:FF:000013">
    <property type="entry name" value="Putative Sorting nexin 3"/>
    <property type="match status" value="1"/>
</dbReference>
<evidence type="ECO:0000256" key="2">
    <source>
        <dbReference type="ARBA" id="ARBA00004496"/>
    </source>
</evidence>
<dbReference type="AlphaFoldDB" id="A0A167CBU5"/>
<evidence type="ECO:0000256" key="8">
    <source>
        <dbReference type="ARBA" id="ARBA00022927"/>
    </source>
</evidence>
<dbReference type="PANTHER" id="PTHR10555">
    <property type="entry name" value="SORTING NEXIN"/>
    <property type="match status" value="1"/>
</dbReference>
<reference evidence="14 15" key="1">
    <citation type="submission" date="2016-02" db="EMBL/GenBank/DDBJ databases">
        <title>Complete genome sequence and transcriptome regulation of the pentose utilising yeast Sugiyamaella lignohabitans.</title>
        <authorList>
            <person name="Bellasio M."/>
            <person name="Peymann A."/>
            <person name="Valli M."/>
            <person name="Sipitzky M."/>
            <person name="Graf A."/>
            <person name="Sauer M."/>
            <person name="Marx H."/>
            <person name="Mattanovich D."/>
        </authorList>
    </citation>
    <scope>NUCLEOTIDE SEQUENCE [LARGE SCALE GENOMIC DNA]</scope>
    <source>
        <strain evidence="14 15">CBS 10342</strain>
    </source>
</reference>
<dbReference type="InterPro" id="IPR036871">
    <property type="entry name" value="PX_dom_sf"/>
</dbReference>
<dbReference type="PROSITE" id="PS50195">
    <property type="entry name" value="PX"/>
    <property type="match status" value="1"/>
</dbReference>
<feature type="coiled-coil region" evidence="11">
    <location>
        <begin position="595"/>
        <end position="643"/>
    </location>
</feature>
<feature type="compositionally biased region" description="Low complexity" evidence="12">
    <location>
        <begin position="173"/>
        <end position="198"/>
    </location>
</feature>
<comment type="subcellular location">
    <subcellularLocation>
        <location evidence="2">Cytoplasm</location>
    </subcellularLocation>
    <subcellularLocation>
        <location evidence="3">Golgi apparatus</location>
    </subcellularLocation>
    <subcellularLocation>
        <location evidence="1">Membrane</location>
        <topology evidence="1">Peripheral membrane protein</topology>
        <orientation evidence="1">Cytoplasmic side</orientation>
    </subcellularLocation>
</comment>
<dbReference type="GeneID" id="30036407"/>
<evidence type="ECO:0000256" key="3">
    <source>
        <dbReference type="ARBA" id="ARBA00004555"/>
    </source>
</evidence>
<keyword evidence="6" id="KW-0963">Cytoplasm</keyword>
<dbReference type="InterPro" id="IPR027267">
    <property type="entry name" value="AH/BAR_dom_sf"/>
</dbReference>
<evidence type="ECO:0000256" key="9">
    <source>
        <dbReference type="ARBA" id="ARBA00023034"/>
    </source>
</evidence>
<dbReference type="GO" id="GO:0015031">
    <property type="term" value="P:protein transport"/>
    <property type="evidence" value="ECO:0007669"/>
    <property type="project" value="UniProtKB-KW"/>
</dbReference>
<dbReference type="CDD" id="cd06861">
    <property type="entry name" value="PX_Vps5p"/>
    <property type="match status" value="1"/>
</dbReference>
<protein>
    <submittedName>
        <fullName evidence="14">Vps5p</fullName>
    </submittedName>
</protein>
<keyword evidence="9" id="KW-0333">Golgi apparatus</keyword>
<proteinExistence type="inferred from homology"/>
<keyword evidence="5" id="KW-0813">Transport</keyword>
<accession>A0A167CBU5</accession>
<evidence type="ECO:0000256" key="10">
    <source>
        <dbReference type="ARBA" id="ARBA00023136"/>
    </source>
</evidence>
<dbReference type="GO" id="GO:0042147">
    <property type="term" value="P:retrograde transport, endosome to Golgi"/>
    <property type="evidence" value="ECO:0007669"/>
    <property type="project" value="TreeGrafter"/>
</dbReference>
<keyword evidence="11" id="KW-0175">Coiled coil</keyword>
<feature type="domain" description="PX" evidence="13">
    <location>
        <begin position="320"/>
        <end position="436"/>
    </location>
</feature>
<dbReference type="Gene3D" id="3.30.1520.10">
    <property type="entry name" value="Phox-like domain"/>
    <property type="match status" value="1"/>
</dbReference>
<dbReference type="InterPro" id="IPR037868">
    <property type="entry name" value="PX_Vps5"/>
</dbReference>
<dbReference type="GO" id="GO:0005768">
    <property type="term" value="C:endosome"/>
    <property type="evidence" value="ECO:0007669"/>
    <property type="project" value="UniProtKB-ARBA"/>
</dbReference>
<feature type="region of interest" description="Disordered" evidence="12">
    <location>
        <begin position="1"/>
        <end position="232"/>
    </location>
</feature>
<evidence type="ECO:0000256" key="7">
    <source>
        <dbReference type="ARBA" id="ARBA00022553"/>
    </source>
</evidence>
<dbReference type="Proteomes" id="UP000189580">
    <property type="component" value="Chromosome c"/>
</dbReference>